<evidence type="ECO:0000256" key="8">
    <source>
        <dbReference type="SAM" id="MobiDB-lite"/>
    </source>
</evidence>
<dbReference type="AlphaFoldDB" id="A0A3B1B5W0"/>
<dbReference type="NCBIfam" id="TIGR00690">
    <property type="entry name" value="rpoZ"/>
    <property type="match status" value="1"/>
</dbReference>
<reference evidence="9" key="1">
    <citation type="submission" date="2018-06" db="EMBL/GenBank/DDBJ databases">
        <authorList>
            <person name="Zhirakovskaya E."/>
        </authorList>
    </citation>
    <scope>NUCLEOTIDE SEQUENCE</scope>
</reference>
<dbReference type="Pfam" id="PF01192">
    <property type="entry name" value="RNA_pol_Rpb6"/>
    <property type="match status" value="1"/>
</dbReference>
<evidence type="ECO:0000256" key="6">
    <source>
        <dbReference type="ARBA" id="ARBA00023163"/>
    </source>
</evidence>
<gene>
    <name evidence="9" type="ORF">MNBD_GAMMA22-2066</name>
</gene>
<accession>A0A3B1B5W0</accession>
<dbReference type="InterPro" id="IPR006110">
    <property type="entry name" value="Pol_omega/Rpo6/RPB6"/>
</dbReference>
<dbReference type="EMBL" id="UOFS01000049">
    <property type="protein sequence ID" value="VAX01665.1"/>
    <property type="molecule type" value="Genomic_DNA"/>
</dbReference>
<evidence type="ECO:0000256" key="7">
    <source>
        <dbReference type="ARBA" id="ARBA00048552"/>
    </source>
</evidence>
<comment type="similarity">
    <text evidence="1">Belongs to the RNA polymerase subunit omega family.</text>
</comment>
<evidence type="ECO:0000256" key="3">
    <source>
        <dbReference type="ARBA" id="ARBA00022478"/>
    </source>
</evidence>
<sequence length="200" mass="21046">MARVTVEDCLENVDNRFELVLVASKRARQLANGKPPMLEWENDKVTVMALREIAEGHINASILTEVEVEEVEDEFLMGEEGEGSETTAESASGESLSSDELLASQVEALLAASNDILGGTAPIEDANTSAEPQANVADVIVPDNEEASNNSEFSADLLNSAFMKSDSSATPAPVASETAESNATDVDVDVNSDAGESEAP</sequence>
<keyword evidence="5 9" id="KW-0548">Nucleotidyltransferase</keyword>
<evidence type="ECO:0000256" key="1">
    <source>
        <dbReference type="ARBA" id="ARBA00006711"/>
    </source>
</evidence>
<evidence type="ECO:0000256" key="2">
    <source>
        <dbReference type="ARBA" id="ARBA00012418"/>
    </source>
</evidence>
<dbReference type="InterPro" id="IPR036161">
    <property type="entry name" value="RPB6/omega-like_sf"/>
</dbReference>
<dbReference type="PANTHER" id="PTHR34476:SF1">
    <property type="entry name" value="DNA-DIRECTED RNA POLYMERASE SUBUNIT OMEGA"/>
    <property type="match status" value="1"/>
</dbReference>
<dbReference type="PANTHER" id="PTHR34476">
    <property type="entry name" value="DNA-DIRECTED RNA POLYMERASE SUBUNIT OMEGA"/>
    <property type="match status" value="1"/>
</dbReference>
<dbReference type="GO" id="GO:0000428">
    <property type="term" value="C:DNA-directed RNA polymerase complex"/>
    <property type="evidence" value="ECO:0007669"/>
    <property type="project" value="UniProtKB-KW"/>
</dbReference>
<feature type="compositionally biased region" description="Low complexity" evidence="8">
    <location>
        <begin position="84"/>
        <end position="99"/>
    </location>
</feature>
<dbReference type="EC" id="2.7.7.6" evidence="2"/>
<keyword evidence="6" id="KW-0804">Transcription</keyword>
<dbReference type="Gene3D" id="3.90.940.10">
    <property type="match status" value="1"/>
</dbReference>
<keyword evidence="4 9" id="KW-0808">Transferase</keyword>
<evidence type="ECO:0000256" key="5">
    <source>
        <dbReference type="ARBA" id="ARBA00022695"/>
    </source>
</evidence>
<feature type="compositionally biased region" description="Acidic residues" evidence="8">
    <location>
        <begin position="186"/>
        <end position="200"/>
    </location>
</feature>
<dbReference type="SUPFAM" id="SSF63562">
    <property type="entry name" value="RPB6/omega subunit-like"/>
    <property type="match status" value="1"/>
</dbReference>
<evidence type="ECO:0000256" key="4">
    <source>
        <dbReference type="ARBA" id="ARBA00022679"/>
    </source>
</evidence>
<dbReference type="GO" id="GO:0006351">
    <property type="term" value="P:DNA-templated transcription"/>
    <property type="evidence" value="ECO:0007669"/>
    <property type="project" value="InterPro"/>
</dbReference>
<evidence type="ECO:0000313" key="9">
    <source>
        <dbReference type="EMBL" id="VAX01665.1"/>
    </source>
</evidence>
<feature type="region of interest" description="Disordered" evidence="8">
    <location>
        <begin position="75"/>
        <end position="99"/>
    </location>
</feature>
<dbReference type="HAMAP" id="MF_00366">
    <property type="entry name" value="RNApol_bact_RpoZ"/>
    <property type="match status" value="1"/>
</dbReference>
<keyword evidence="3 9" id="KW-0240">DNA-directed RNA polymerase</keyword>
<dbReference type="InterPro" id="IPR003716">
    <property type="entry name" value="DNA-dir_RNA_pol_omega"/>
</dbReference>
<feature type="region of interest" description="Disordered" evidence="8">
    <location>
        <begin position="122"/>
        <end position="200"/>
    </location>
</feature>
<comment type="catalytic activity">
    <reaction evidence="7">
        <text>RNA(n) + a ribonucleoside 5'-triphosphate = RNA(n+1) + diphosphate</text>
        <dbReference type="Rhea" id="RHEA:21248"/>
        <dbReference type="Rhea" id="RHEA-COMP:14527"/>
        <dbReference type="Rhea" id="RHEA-COMP:17342"/>
        <dbReference type="ChEBI" id="CHEBI:33019"/>
        <dbReference type="ChEBI" id="CHEBI:61557"/>
        <dbReference type="ChEBI" id="CHEBI:140395"/>
        <dbReference type="EC" id="2.7.7.6"/>
    </reaction>
</comment>
<name>A0A3B1B5W0_9ZZZZ</name>
<dbReference type="SMART" id="SM01409">
    <property type="entry name" value="RNA_pol_Rpb6"/>
    <property type="match status" value="1"/>
</dbReference>
<proteinExistence type="inferred from homology"/>
<dbReference type="GO" id="GO:0003677">
    <property type="term" value="F:DNA binding"/>
    <property type="evidence" value="ECO:0007669"/>
    <property type="project" value="InterPro"/>
</dbReference>
<organism evidence="9">
    <name type="scientific">hydrothermal vent metagenome</name>
    <dbReference type="NCBI Taxonomy" id="652676"/>
    <lineage>
        <taxon>unclassified sequences</taxon>
        <taxon>metagenomes</taxon>
        <taxon>ecological metagenomes</taxon>
    </lineage>
</organism>
<protein>
    <recommendedName>
        <fullName evidence="2">DNA-directed RNA polymerase</fullName>
        <ecNumber evidence="2">2.7.7.6</ecNumber>
    </recommendedName>
</protein>
<dbReference type="GO" id="GO:0003899">
    <property type="term" value="F:DNA-directed RNA polymerase activity"/>
    <property type="evidence" value="ECO:0007669"/>
    <property type="project" value="UniProtKB-EC"/>
</dbReference>